<name>A0AA41G1E9_9EURY</name>
<accession>A0AA41G1E9</accession>
<dbReference type="SUPFAM" id="SSF46785">
    <property type="entry name" value="Winged helix' DNA-binding domain"/>
    <property type="match status" value="1"/>
</dbReference>
<reference evidence="3" key="1">
    <citation type="submission" date="2021-06" db="EMBL/GenBank/DDBJ databases">
        <title>New haloarchaea isolates fom saline soil.</title>
        <authorList>
            <person name="Duran-Viseras A."/>
            <person name="Sanchez-Porro C.S."/>
            <person name="Ventosa A."/>
        </authorList>
    </citation>
    <scope>NUCLEOTIDE SEQUENCE</scope>
    <source>
        <strain evidence="3">JCM 18369</strain>
    </source>
</reference>
<keyword evidence="1" id="KW-0812">Transmembrane</keyword>
<evidence type="ECO:0000256" key="1">
    <source>
        <dbReference type="SAM" id="Phobius"/>
    </source>
</evidence>
<feature type="domain" description="HTH arsR-type" evidence="2">
    <location>
        <begin position="31"/>
        <end position="111"/>
    </location>
</feature>
<dbReference type="InterPro" id="IPR056525">
    <property type="entry name" value="HVO_1552_C"/>
</dbReference>
<keyword evidence="1" id="KW-1133">Transmembrane helix</keyword>
<dbReference type="Pfam" id="PF24267">
    <property type="entry name" value="HVO_1552_C"/>
    <property type="match status" value="1"/>
</dbReference>
<dbReference type="Proteomes" id="UP001166304">
    <property type="component" value="Unassembled WGS sequence"/>
</dbReference>
<dbReference type="AlphaFoldDB" id="A0AA41G1E9"/>
<dbReference type="InterPro" id="IPR001845">
    <property type="entry name" value="HTH_ArsR_DNA-bd_dom"/>
</dbReference>
<dbReference type="CDD" id="cd00090">
    <property type="entry name" value="HTH_ARSR"/>
    <property type="match status" value="1"/>
</dbReference>
<keyword evidence="4" id="KW-1185">Reference proteome</keyword>
<dbReference type="EMBL" id="JAHQXE010000002">
    <property type="protein sequence ID" value="MBV0901696.1"/>
    <property type="molecule type" value="Genomic_DNA"/>
</dbReference>
<evidence type="ECO:0000259" key="2">
    <source>
        <dbReference type="SMART" id="SM00418"/>
    </source>
</evidence>
<evidence type="ECO:0000313" key="4">
    <source>
        <dbReference type="Proteomes" id="UP001166304"/>
    </source>
</evidence>
<dbReference type="InterPro" id="IPR036388">
    <property type="entry name" value="WH-like_DNA-bd_sf"/>
</dbReference>
<dbReference type="RefSeq" id="WP_162412894.1">
    <property type="nucleotide sequence ID" value="NZ_JAHQXE010000002.1"/>
</dbReference>
<keyword evidence="1" id="KW-0472">Membrane</keyword>
<dbReference type="InterPro" id="IPR036390">
    <property type="entry name" value="WH_DNA-bd_sf"/>
</dbReference>
<feature type="transmembrane region" description="Helical" evidence="1">
    <location>
        <begin position="184"/>
        <end position="201"/>
    </location>
</feature>
<dbReference type="InterPro" id="IPR011991">
    <property type="entry name" value="ArsR-like_HTH"/>
</dbReference>
<dbReference type="SMART" id="SM00418">
    <property type="entry name" value="HTH_ARSR"/>
    <property type="match status" value="1"/>
</dbReference>
<comment type="caution">
    <text evidence="3">The sequence shown here is derived from an EMBL/GenBank/DDBJ whole genome shotgun (WGS) entry which is preliminary data.</text>
</comment>
<dbReference type="GO" id="GO:0003700">
    <property type="term" value="F:DNA-binding transcription factor activity"/>
    <property type="evidence" value="ECO:0007669"/>
    <property type="project" value="InterPro"/>
</dbReference>
<evidence type="ECO:0000313" key="3">
    <source>
        <dbReference type="EMBL" id="MBV0901696.1"/>
    </source>
</evidence>
<sequence length="203" mass="21168">MSGLIESLQDRSATADEDPRVLDVAETETDAVLDALASDTGRSLFRTLFDQPGTASEIAERCDTSVQNAHYHLSNLESADLVEPIDTIYSEKGNEMTVYGPANDPIVLVGDSDLGPRVEQSLTDVLAGLGLLGVASLFVQWGAERLAASARGTSVLAPASPNAGPVQPTGTLAHLVFEVVEPGVLFFCGCLAILGLVALATDA</sequence>
<proteinExistence type="predicted"/>
<organism evidence="3 4">
    <name type="scientific">Haloarcula salina</name>
    <dbReference type="NCBI Taxonomy" id="1429914"/>
    <lineage>
        <taxon>Archaea</taxon>
        <taxon>Methanobacteriati</taxon>
        <taxon>Methanobacteriota</taxon>
        <taxon>Stenosarchaea group</taxon>
        <taxon>Halobacteria</taxon>
        <taxon>Halobacteriales</taxon>
        <taxon>Haloarculaceae</taxon>
        <taxon>Haloarcula</taxon>
    </lineage>
</organism>
<protein>
    <submittedName>
        <fullName evidence="3">Helix-turn-helix domain-containing protein</fullName>
    </submittedName>
</protein>
<dbReference type="Gene3D" id="1.10.10.10">
    <property type="entry name" value="Winged helix-like DNA-binding domain superfamily/Winged helix DNA-binding domain"/>
    <property type="match status" value="1"/>
</dbReference>
<gene>
    <name evidence="3" type="ORF">KTS37_07820</name>
</gene>
<dbReference type="Pfam" id="PF12840">
    <property type="entry name" value="HTH_20"/>
    <property type="match status" value="1"/>
</dbReference>